<gene>
    <name evidence="1" type="ORF">CEXT_100141</name>
</gene>
<proteinExistence type="predicted"/>
<comment type="caution">
    <text evidence="1">The sequence shown here is derived from an EMBL/GenBank/DDBJ whole genome shotgun (WGS) entry which is preliminary data.</text>
</comment>
<evidence type="ECO:0000313" key="1">
    <source>
        <dbReference type="EMBL" id="GIX78453.1"/>
    </source>
</evidence>
<keyword evidence="2" id="KW-1185">Reference proteome</keyword>
<accession>A0AAV4N364</accession>
<evidence type="ECO:0008006" key="3">
    <source>
        <dbReference type="Google" id="ProtNLM"/>
    </source>
</evidence>
<reference evidence="1 2" key="1">
    <citation type="submission" date="2021-06" db="EMBL/GenBank/DDBJ databases">
        <title>Caerostris extrusa draft genome.</title>
        <authorList>
            <person name="Kono N."/>
            <person name="Arakawa K."/>
        </authorList>
    </citation>
    <scope>NUCLEOTIDE SEQUENCE [LARGE SCALE GENOMIC DNA]</scope>
</reference>
<evidence type="ECO:0000313" key="2">
    <source>
        <dbReference type="Proteomes" id="UP001054945"/>
    </source>
</evidence>
<name>A0AAV4N364_CAEEX</name>
<dbReference type="AlphaFoldDB" id="A0AAV4N364"/>
<dbReference type="Proteomes" id="UP001054945">
    <property type="component" value="Unassembled WGS sequence"/>
</dbReference>
<organism evidence="1 2">
    <name type="scientific">Caerostris extrusa</name>
    <name type="common">Bark spider</name>
    <name type="synonym">Caerostris bankana</name>
    <dbReference type="NCBI Taxonomy" id="172846"/>
    <lineage>
        <taxon>Eukaryota</taxon>
        <taxon>Metazoa</taxon>
        <taxon>Ecdysozoa</taxon>
        <taxon>Arthropoda</taxon>
        <taxon>Chelicerata</taxon>
        <taxon>Arachnida</taxon>
        <taxon>Araneae</taxon>
        <taxon>Araneomorphae</taxon>
        <taxon>Entelegynae</taxon>
        <taxon>Araneoidea</taxon>
        <taxon>Araneidae</taxon>
        <taxon>Caerostris</taxon>
    </lineage>
</organism>
<protein>
    <recommendedName>
        <fullName evidence="3">LAGLIDADG homing endonuclease</fullName>
    </recommendedName>
</protein>
<dbReference type="EMBL" id="BPLR01020411">
    <property type="protein sequence ID" value="GIX78453.1"/>
    <property type="molecule type" value="Genomic_DNA"/>
</dbReference>
<sequence>MKLRHHNGSRLVLELNVLHGLWTSSNESNLSIKTNRRIANKIDKVRTCEASFRYLAPDKKFHDSKYQFHSRRFELEWCFWNLHGFMDIKN</sequence>